<dbReference type="GO" id="GO:0016705">
    <property type="term" value="F:oxidoreductase activity, acting on paired donors, with incorporation or reduction of molecular oxygen"/>
    <property type="evidence" value="ECO:0007669"/>
    <property type="project" value="InterPro"/>
</dbReference>
<dbReference type="PRINTS" id="PR00385">
    <property type="entry name" value="P450"/>
</dbReference>
<dbReference type="SUPFAM" id="SSF48264">
    <property type="entry name" value="Cytochrome P450"/>
    <property type="match status" value="1"/>
</dbReference>
<keyword evidence="12" id="KW-1185">Reference proteome</keyword>
<dbReference type="RefSeq" id="XP_027616866.1">
    <property type="nucleotide sequence ID" value="XM_027761065.1"/>
</dbReference>
<organism evidence="11 12">
    <name type="scientific">Sparassis crispa</name>
    <dbReference type="NCBI Taxonomy" id="139825"/>
    <lineage>
        <taxon>Eukaryota</taxon>
        <taxon>Fungi</taxon>
        <taxon>Dikarya</taxon>
        <taxon>Basidiomycota</taxon>
        <taxon>Agaricomycotina</taxon>
        <taxon>Agaricomycetes</taxon>
        <taxon>Polyporales</taxon>
        <taxon>Sparassidaceae</taxon>
        <taxon>Sparassis</taxon>
    </lineage>
</organism>
<reference evidence="11 12" key="1">
    <citation type="journal article" date="2018" name="Sci. Rep.">
        <title>Genome sequence of the cauliflower mushroom Sparassis crispa (Hanabiratake) and its association with beneficial usage.</title>
        <authorList>
            <person name="Kiyama R."/>
            <person name="Furutani Y."/>
            <person name="Kawaguchi K."/>
            <person name="Nakanishi T."/>
        </authorList>
    </citation>
    <scope>NUCLEOTIDE SEQUENCE [LARGE SCALE GENOMIC DNA]</scope>
</reference>
<evidence type="ECO:0000313" key="11">
    <source>
        <dbReference type="EMBL" id="GBE85953.1"/>
    </source>
</evidence>
<evidence type="ECO:0000256" key="9">
    <source>
        <dbReference type="PIRSR" id="PIRSR602401-1"/>
    </source>
</evidence>
<evidence type="ECO:0000256" key="5">
    <source>
        <dbReference type="ARBA" id="ARBA00022723"/>
    </source>
</evidence>
<protein>
    <submittedName>
        <fullName evidence="11">Docosahexaenoic acid omega-hydroxylase CYP4F3</fullName>
    </submittedName>
</protein>
<dbReference type="OrthoDB" id="1470350at2759"/>
<keyword evidence="5 9" id="KW-0479">Metal-binding</keyword>
<dbReference type="InterPro" id="IPR001128">
    <property type="entry name" value="Cyt_P450"/>
</dbReference>
<feature type="transmembrane region" description="Helical" evidence="10">
    <location>
        <begin position="12"/>
        <end position="33"/>
    </location>
</feature>
<evidence type="ECO:0000256" key="10">
    <source>
        <dbReference type="SAM" id="Phobius"/>
    </source>
</evidence>
<dbReference type="CDD" id="cd11069">
    <property type="entry name" value="CYP_FUM15-like"/>
    <property type="match status" value="1"/>
</dbReference>
<dbReference type="InterPro" id="IPR050121">
    <property type="entry name" value="Cytochrome_P450_monoxygenase"/>
</dbReference>
<comment type="pathway">
    <text evidence="2">Secondary metabolite biosynthesis.</text>
</comment>
<dbReference type="STRING" id="139825.A0A401GUT8"/>
<keyword evidence="10" id="KW-1133">Transmembrane helix</keyword>
<dbReference type="Proteomes" id="UP000287166">
    <property type="component" value="Unassembled WGS sequence"/>
</dbReference>
<evidence type="ECO:0000256" key="8">
    <source>
        <dbReference type="ARBA" id="ARBA00023033"/>
    </source>
</evidence>
<dbReference type="GO" id="GO:0020037">
    <property type="term" value="F:heme binding"/>
    <property type="evidence" value="ECO:0007669"/>
    <property type="project" value="InterPro"/>
</dbReference>
<feature type="binding site" description="axial binding residue" evidence="9">
    <location>
        <position position="498"/>
    </location>
    <ligand>
        <name>heme</name>
        <dbReference type="ChEBI" id="CHEBI:30413"/>
    </ligand>
    <ligandPart>
        <name>Fe</name>
        <dbReference type="ChEBI" id="CHEBI:18248"/>
    </ligandPart>
</feature>
<dbReference type="EMBL" id="BFAD01000008">
    <property type="protein sequence ID" value="GBE85953.1"/>
    <property type="molecule type" value="Genomic_DNA"/>
</dbReference>
<keyword evidence="8" id="KW-0503">Monooxygenase</keyword>
<sequence>MDRMLTSTSAALPITPASILQGVLICGIIWALWHSPVRRLFVKSPLDNIPGPASKSFWTGNLSNFVARDGWDLHADISRNYGSVVNMKGWLGQPALYISDPKALHSIIVRDQYIYEETPTFLNLNYLLFGLTLGATLGDAHRNQRKMLNPAFSAGHMRDLLPMFYEVTARLRTAIASRVTSGSQELDMLGWMGRTALELIGQGGFGYSFDPLVDDASDEFGEALKSAFSLAYSMGLLRYLLPLLTKLGPPGFRRRLVDFVPNRRLQRLKITVDLIHRRSTEIFNEKKAALLKGDEAVSQRLGKGKDIISILMTANMEAKSDENQLPEEELIAHISGLTAAAVDTTSNTLAHILQLLAQHPDAQAKLREEIVQARGEDEFSYDQLMQLPYLDAVCRETLRAYPPVTIVDRQTRKDIVLPLSEPIRGIDGETMSDILVPNGTHVFIGVEGCNLSKTLWGKDALEWKPERWLLPLSSTVSDAHIPGVYSNLLSFLGGGRACIGFKFSELEMKVVLSVLLPTFTFELTDKPIVWNVSGIGFPTVGNVSTKAELPLKVGLFAK</sequence>
<keyword evidence="7 9" id="KW-0408">Iron</keyword>
<accession>A0A401GUT8</accession>
<dbReference type="PRINTS" id="PR00463">
    <property type="entry name" value="EP450I"/>
</dbReference>
<dbReference type="GO" id="GO:0005506">
    <property type="term" value="F:iron ion binding"/>
    <property type="evidence" value="ECO:0007669"/>
    <property type="project" value="InterPro"/>
</dbReference>
<keyword evidence="4 9" id="KW-0349">Heme</keyword>
<comment type="similarity">
    <text evidence="3">Belongs to the cytochrome P450 family.</text>
</comment>
<dbReference type="PANTHER" id="PTHR24305:SF166">
    <property type="entry name" value="CYTOCHROME P450 12A4, MITOCHONDRIAL-RELATED"/>
    <property type="match status" value="1"/>
</dbReference>
<dbReference type="InParanoid" id="A0A401GUT8"/>
<comment type="caution">
    <text evidence="11">The sequence shown here is derived from an EMBL/GenBank/DDBJ whole genome shotgun (WGS) entry which is preliminary data.</text>
</comment>
<evidence type="ECO:0000256" key="4">
    <source>
        <dbReference type="ARBA" id="ARBA00022617"/>
    </source>
</evidence>
<comment type="cofactor">
    <cofactor evidence="1 9">
        <name>heme</name>
        <dbReference type="ChEBI" id="CHEBI:30413"/>
    </cofactor>
</comment>
<dbReference type="Pfam" id="PF00067">
    <property type="entry name" value="p450"/>
    <property type="match status" value="1"/>
</dbReference>
<evidence type="ECO:0000256" key="2">
    <source>
        <dbReference type="ARBA" id="ARBA00005179"/>
    </source>
</evidence>
<evidence type="ECO:0000256" key="6">
    <source>
        <dbReference type="ARBA" id="ARBA00023002"/>
    </source>
</evidence>
<keyword evidence="6" id="KW-0560">Oxidoreductase</keyword>
<dbReference type="AlphaFoldDB" id="A0A401GUT8"/>
<dbReference type="PANTHER" id="PTHR24305">
    <property type="entry name" value="CYTOCHROME P450"/>
    <property type="match status" value="1"/>
</dbReference>
<keyword evidence="10" id="KW-0472">Membrane</keyword>
<dbReference type="GO" id="GO:0004497">
    <property type="term" value="F:monooxygenase activity"/>
    <property type="evidence" value="ECO:0007669"/>
    <property type="project" value="UniProtKB-KW"/>
</dbReference>
<keyword evidence="10" id="KW-0812">Transmembrane</keyword>
<dbReference type="InterPro" id="IPR002401">
    <property type="entry name" value="Cyt_P450_E_grp-I"/>
</dbReference>
<gene>
    <name evidence="11" type="ORF">SCP_0804770</name>
</gene>
<evidence type="ECO:0000256" key="1">
    <source>
        <dbReference type="ARBA" id="ARBA00001971"/>
    </source>
</evidence>
<dbReference type="GeneID" id="38782870"/>
<dbReference type="InterPro" id="IPR036396">
    <property type="entry name" value="Cyt_P450_sf"/>
</dbReference>
<evidence type="ECO:0000313" key="12">
    <source>
        <dbReference type="Proteomes" id="UP000287166"/>
    </source>
</evidence>
<dbReference type="Gene3D" id="1.10.630.10">
    <property type="entry name" value="Cytochrome P450"/>
    <property type="match status" value="1"/>
</dbReference>
<proteinExistence type="inferred from homology"/>
<evidence type="ECO:0000256" key="7">
    <source>
        <dbReference type="ARBA" id="ARBA00023004"/>
    </source>
</evidence>
<evidence type="ECO:0000256" key="3">
    <source>
        <dbReference type="ARBA" id="ARBA00010617"/>
    </source>
</evidence>
<name>A0A401GUT8_9APHY</name>